<feature type="region of interest" description="Disordered" evidence="2">
    <location>
        <begin position="1"/>
        <end position="25"/>
    </location>
</feature>
<evidence type="ECO:0000256" key="2">
    <source>
        <dbReference type="SAM" id="MobiDB-lite"/>
    </source>
</evidence>
<gene>
    <name evidence="5" type="ORF">Cgig2_015981</name>
</gene>
<keyword evidence="3" id="KW-1133">Transmembrane helix</keyword>
<protein>
    <recommendedName>
        <fullName evidence="4">Pectinesterase inhibitor domain-containing protein</fullName>
    </recommendedName>
</protein>
<feature type="compositionally biased region" description="Basic and acidic residues" evidence="2">
    <location>
        <begin position="167"/>
        <end position="195"/>
    </location>
</feature>
<feature type="compositionally biased region" description="Basic and acidic residues" evidence="2">
    <location>
        <begin position="204"/>
        <end position="213"/>
    </location>
</feature>
<organism evidence="5 6">
    <name type="scientific">Carnegiea gigantea</name>
    <dbReference type="NCBI Taxonomy" id="171969"/>
    <lineage>
        <taxon>Eukaryota</taxon>
        <taxon>Viridiplantae</taxon>
        <taxon>Streptophyta</taxon>
        <taxon>Embryophyta</taxon>
        <taxon>Tracheophyta</taxon>
        <taxon>Spermatophyta</taxon>
        <taxon>Magnoliopsida</taxon>
        <taxon>eudicotyledons</taxon>
        <taxon>Gunneridae</taxon>
        <taxon>Pentapetalae</taxon>
        <taxon>Caryophyllales</taxon>
        <taxon>Cactineae</taxon>
        <taxon>Cactaceae</taxon>
        <taxon>Cactoideae</taxon>
        <taxon>Echinocereeae</taxon>
        <taxon>Carnegiea</taxon>
    </lineage>
</organism>
<dbReference type="Gene3D" id="1.20.140.40">
    <property type="entry name" value="Invertase/pectin methylesterase inhibitor family protein"/>
    <property type="match status" value="1"/>
</dbReference>
<evidence type="ECO:0000256" key="1">
    <source>
        <dbReference type="ARBA" id="ARBA00022729"/>
    </source>
</evidence>
<evidence type="ECO:0000259" key="4">
    <source>
        <dbReference type="SMART" id="SM00856"/>
    </source>
</evidence>
<keyword evidence="6" id="KW-1185">Reference proteome</keyword>
<feature type="region of interest" description="Disordered" evidence="2">
    <location>
        <begin position="163"/>
        <end position="213"/>
    </location>
</feature>
<dbReference type="CDD" id="cd15798">
    <property type="entry name" value="PMEI-like_3"/>
    <property type="match status" value="1"/>
</dbReference>
<dbReference type="AlphaFoldDB" id="A0A9Q1KM87"/>
<keyword evidence="3" id="KW-0472">Membrane</keyword>
<dbReference type="InterPro" id="IPR006501">
    <property type="entry name" value="Pectinesterase_inhib_dom"/>
</dbReference>
<dbReference type="EMBL" id="JAKOGI010000058">
    <property type="protein sequence ID" value="KAJ8446210.1"/>
    <property type="molecule type" value="Genomic_DNA"/>
</dbReference>
<dbReference type="GO" id="GO:0004857">
    <property type="term" value="F:enzyme inhibitor activity"/>
    <property type="evidence" value="ECO:0007669"/>
    <property type="project" value="InterPro"/>
</dbReference>
<dbReference type="PANTHER" id="PTHR31080">
    <property type="entry name" value="PECTINESTERASE INHIBITOR-LIKE"/>
    <property type="match status" value="1"/>
</dbReference>
<dbReference type="InterPro" id="IPR035513">
    <property type="entry name" value="Invertase/methylesterase_inhib"/>
</dbReference>
<dbReference type="SMART" id="SM00856">
    <property type="entry name" value="PMEI"/>
    <property type="match status" value="1"/>
</dbReference>
<dbReference type="InterPro" id="IPR051955">
    <property type="entry name" value="PME_Inhibitor"/>
</dbReference>
<dbReference type="Proteomes" id="UP001153076">
    <property type="component" value="Unassembled WGS sequence"/>
</dbReference>
<dbReference type="Pfam" id="PF04043">
    <property type="entry name" value="PMEI"/>
    <property type="match status" value="1"/>
</dbReference>
<comment type="caution">
    <text evidence="5">The sequence shown here is derived from an EMBL/GenBank/DDBJ whole genome shotgun (WGS) entry which is preliminary data.</text>
</comment>
<accession>A0A9Q1KM87</accession>
<evidence type="ECO:0000313" key="6">
    <source>
        <dbReference type="Proteomes" id="UP001153076"/>
    </source>
</evidence>
<sequence>MEYDRLKPTTSFRVTDPDPPDPRPRPKIRARLLILIAGILLVIAAACAVGVEVRKKSSSSGGRRRGPTGAIRKACGLTRYPDLCMATLMEFPGAEAAKDPKELAHVSVNMTLQRFGQALSESSEIQNWGMDSMSRSAYQDCLELLEDSVDLLSQCLSCLSVEQQSQRGDHGRRDDMAQCSDDESRHVHGGIEQRGRKNKKSNRAKPEGPLRAS</sequence>
<keyword evidence="1" id="KW-0732">Signal</keyword>
<dbReference type="NCBIfam" id="TIGR01614">
    <property type="entry name" value="PME_inhib"/>
    <property type="match status" value="1"/>
</dbReference>
<evidence type="ECO:0000313" key="5">
    <source>
        <dbReference type="EMBL" id="KAJ8446210.1"/>
    </source>
</evidence>
<reference evidence="5" key="1">
    <citation type="submission" date="2022-04" db="EMBL/GenBank/DDBJ databases">
        <title>Carnegiea gigantea Genome sequencing and assembly v2.</title>
        <authorList>
            <person name="Copetti D."/>
            <person name="Sanderson M.J."/>
            <person name="Burquez A."/>
            <person name="Wojciechowski M.F."/>
        </authorList>
    </citation>
    <scope>NUCLEOTIDE SEQUENCE</scope>
    <source>
        <strain evidence="5">SGP5-SGP5p</strain>
        <tissue evidence="5">Aerial part</tissue>
    </source>
</reference>
<evidence type="ECO:0000256" key="3">
    <source>
        <dbReference type="SAM" id="Phobius"/>
    </source>
</evidence>
<dbReference type="OrthoDB" id="2019149at2759"/>
<name>A0A9Q1KM87_9CARY</name>
<feature type="domain" description="Pectinesterase inhibitor" evidence="4">
    <location>
        <begin position="66"/>
        <end position="192"/>
    </location>
</feature>
<dbReference type="SUPFAM" id="SSF101148">
    <property type="entry name" value="Plant invertase/pectin methylesterase inhibitor"/>
    <property type="match status" value="1"/>
</dbReference>
<feature type="transmembrane region" description="Helical" evidence="3">
    <location>
        <begin position="32"/>
        <end position="51"/>
    </location>
</feature>
<keyword evidence="3" id="KW-0812">Transmembrane</keyword>
<proteinExistence type="predicted"/>